<proteinExistence type="predicted"/>
<gene>
    <name evidence="2" type="ORF">A2561_00460</name>
</gene>
<dbReference type="Gene3D" id="3.10.28.10">
    <property type="entry name" value="Homing endonucleases"/>
    <property type="match status" value="1"/>
</dbReference>
<dbReference type="InterPro" id="IPR004860">
    <property type="entry name" value="LAGLIDADG_dom"/>
</dbReference>
<dbReference type="PANTHER" id="PTHR36181">
    <property type="entry name" value="INTRON-ENCODED ENDONUCLEASE AI3-RELATED"/>
    <property type="match status" value="1"/>
</dbReference>
<organism evidence="2 3">
    <name type="scientific">Candidatus Staskawiczbacteria bacterium RIFOXYD1_FULL_32_13</name>
    <dbReference type="NCBI Taxonomy" id="1802234"/>
    <lineage>
        <taxon>Bacteria</taxon>
        <taxon>Candidatus Staskawicziibacteriota</taxon>
    </lineage>
</organism>
<evidence type="ECO:0000313" key="3">
    <source>
        <dbReference type="Proteomes" id="UP000178935"/>
    </source>
</evidence>
<feature type="domain" description="Homing endonuclease LAGLIDADG" evidence="1">
    <location>
        <begin position="17"/>
        <end position="113"/>
    </location>
</feature>
<protein>
    <recommendedName>
        <fullName evidence="1">Homing endonuclease LAGLIDADG domain-containing protein</fullName>
    </recommendedName>
</protein>
<dbReference type="InterPro" id="IPR027434">
    <property type="entry name" value="Homing_endonucl"/>
</dbReference>
<name>A0A1G2JTS8_9BACT</name>
<evidence type="ECO:0000259" key="1">
    <source>
        <dbReference type="Pfam" id="PF00961"/>
    </source>
</evidence>
<dbReference type="Proteomes" id="UP000178935">
    <property type="component" value="Unassembled WGS sequence"/>
</dbReference>
<comment type="caution">
    <text evidence="2">The sequence shown here is derived from an EMBL/GenBank/DDBJ whole genome shotgun (WGS) entry which is preliminary data.</text>
</comment>
<dbReference type="GO" id="GO:0004519">
    <property type="term" value="F:endonuclease activity"/>
    <property type="evidence" value="ECO:0007669"/>
    <property type="project" value="InterPro"/>
</dbReference>
<dbReference type="Pfam" id="PF00961">
    <property type="entry name" value="LAGLIDADG_1"/>
    <property type="match status" value="1"/>
</dbReference>
<reference evidence="2 3" key="1">
    <citation type="journal article" date="2016" name="Nat. Commun.">
        <title>Thousands of microbial genomes shed light on interconnected biogeochemical processes in an aquifer system.</title>
        <authorList>
            <person name="Anantharaman K."/>
            <person name="Brown C.T."/>
            <person name="Hug L.A."/>
            <person name="Sharon I."/>
            <person name="Castelle C.J."/>
            <person name="Probst A.J."/>
            <person name="Thomas B.C."/>
            <person name="Singh A."/>
            <person name="Wilkins M.J."/>
            <person name="Karaoz U."/>
            <person name="Brodie E.L."/>
            <person name="Williams K.H."/>
            <person name="Hubbard S.S."/>
            <person name="Banfield J.F."/>
        </authorList>
    </citation>
    <scope>NUCLEOTIDE SEQUENCE [LARGE SCALE GENOMIC DNA]</scope>
</reference>
<dbReference type="EMBL" id="MHPU01000004">
    <property type="protein sequence ID" value="OGZ89658.1"/>
    <property type="molecule type" value="Genomic_DNA"/>
</dbReference>
<dbReference type="AlphaFoldDB" id="A0A1G2JTS8"/>
<accession>A0A1G2JTS8</accession>
<dbReference type="SUPFAM" id="SSF55608">
    <property type="entry name" value="Homing endonucleases"/>
    <property type="match status" value="1"/>
</dbReference>
<sequence length="167" mass="19821">MIENKKFNISELVSNYGCFDLQFRKDTRHKRTGSPTYYRWNTQFVITSPKEKIELLNKIGNELKCGKTNISKDQARFSVQKIDDIKEKIIPYFRKNQLSGKKKGDFNLWQKAVEIIYLNKGKSLLNWKRNEFLQLLEIHKSAIKYKEKPRQSKWIEDATNLSKTLKS</sequence>
<evidence type="ECO:0000313" key="2">
    <source>
        <dbReference type="EMBL" id="OGZ89658.1"/>
    </source>
</evidence>
<dbReference type="PANTHER" id="PTHR36181:SF2">
    <property type="entry name" value="INTRON-ENCODED ENDONUCLEASE AI3-RELATED"/>
    <property type="match status" value="1"/>
</dbReference>
<dbReference type="InterPro" id="IPR051289">
    <property type="entry name" value="LAGLIDADG_Endonuclease"/>
</dbReference>